<evidence type="ECO:0000313" key="3">
    <source>
        <dbReference type="Proteomes" id="UP000718593"/>
    </source>
</evidence>
<proteinExistence type="predicted"/>
<accession>A0A930G0U6</accession>
<reference evidence="2" key="1">
    <citation type="submission" date="2020-04" db="EMBL/GenBank/DDBJ databases">
        <title>Deep metagenomics examines the oral microbiome during advanced dental caries in children, revealing novel taxa and co-occurrences with host molecules.</title>
        <authorList>
            <person name="Baker J.L."/>
            <person name="Morton J.T."/>
            <person name="Dinis M."/>
            <person name="Alvarez R."/>
            <person name="Tran N.C."/>
            <person name="Knight R."/>
            <person name="Edlund A."/>
        </authorList>
    </citation>
    <scope>NUCLEOTIDE SEQUENCE</scope>
    <source>
        <strain evidence="2">JCVI_32_bin.24</strain>
    </source>
</reference>
<evidence type="ECO:0000256" key="1">
    <source>
        <dbReference type="SAM" id="SignalP"/>
    </source>
</evidence>
<feature type="signal peptide" evidence="1">
    <location>
        <begin position="1"/>
        <end position="20"/>
    </location>
</feature>
<evidence type="ECO:0000313" key="2">
    <source>
        <dbReference type="EMBL" id="MBF1166290.1"/>
    </source>
</evidence>
<feature type="non-terminal residue" evidence="2">
    <location>
        <position position="178"/>
    </location>
</feature>
<gene>
    <name evidence="2" type="ORF">HXL68_14780</name>
</gene>
<organism evidence="2 3">
    <name type="scientific">Dechloromonas agitata</name>
    <dbReference type="NCBI Taxonomy" id="73030"/>
    <lineage>
        <taxon>Bacteria</taxon>
        <taxon>Pseudomonadati</taxon>
        <taxon>Pseudomonadota</taxon>
        <taxon>Betaproteobacteria</taxon>
        <taxon>Rhodocyclales</taxon>
        <taxon>Azonexaceae</taxon>
        <taxon>Dechloromonas</taxon>
    </lineage>
</organism>
<feature type="chain" id="PRO_5036956866" evidence="1">
    <location>
        <begin position="21"/>
        <end position="178"/>
    </location>
</feature>
<comment type="caution">
    <text evidence="2">The sequence shown here is derived from an EMBL/GenBank/DDBJ whole genome shotgun (WGS) entry which is preliminary data.</text>
</comment>
<sequence length="178" mass="19718">MTMRRLLVLLAMWISLAANAQVVSEHDMKAAYLYNFAHLFEWPELPRANFHLCVLGDAEVGAALLRFDERRVDGKRIVIARLSSLAPIRLCDILYVGAGELPSLPRIRSTLGSQPTLVVTDRGNLPAAGLMLDIENSRLVFDVNLEQCERTGLKAKPTLLGFARSVRRAGEAEARPLP</sequence>
<keyword evidence="1" id="KW-0732">Signal</keyword>
<dbReference type="Pfam" id="PF13689">
    <property type="entry name" value="DUF4154"/>
    <property type="match status" value="1"/>
</dbReference>
<dbReference type="AlphaFoldDB" id="A0A930G0U6"/>
<dbReference type="EMBL" id="JABZMI010000407">
    <property type="protein sequence ID" value="MBF1166290.1"/>
    <property type="molecule type" value="Genomic_DNA"/>
</dbReference>
<name>A0A930G0U6_9RHOO</name>
<dbReference type="Proteomes" id="UP000718593">
    <property type="component" value="Unassembled WGS sequence"/>
</dbReference>
<protein>
    <submittedName>
        <fullName evidence="2">YfiR family protein</fullName>
    </submittedName>
</protein>
<dbReference type="InterPro" id="IPR025293">
    <property type="entry name" value="YfiR/HmsC-like"/>
</dbReference>